<dbReference type="EMBL" id="JAQQWK010000006">
    <property type="protein sequence ID" value="KAK8039538.1"/>
    <property type="molecule type" value="Genomic_DNA"/>
</dbReference>
<gene>
    <name evidence="1" type="ORF">PG993_007949</name>
</gene>
<evidence type="ECO:0000313" key="1">
    <source>
        <dbReference type="EMBL" id="KAK8039538.1"/>
    </source>
</evidence>
<keyword evidence="2" id="KW-1185">Reference proteome</keyword>
<organism evidence="1 2">
    <name type="scientific">Apiospora rasikravindrae</name>
    <dbReference type="NCBI Taxonomy" id="990691"/>
    <lineage>
        <taxon>Eukaryota</taxon>
        <taxon>Fungi</taxon>
        <taxon>Dikarya</taxon>
        <taxon>Ascomycota</taxon>
        <taxon>Pezizomycotina</taxon>
        <taxon>Sordariomycetes</taxon>
        <taxon>Xylariomycetidae</taxon>
        <taxon>Amphisphaeriales</taxon>
        <taxon>Apiosporaceae</taxon>
        <taxon>Apiospora</taxon>
    </lineage>
</organism>
<proteinExistence type="predicted"/>
<sequence length="165" mass="19207">MFPAVVHAVKDFFKKEPPFHPFFERHIIFPYFVPISPHWAQLETSAFQLLGLETESTYRLFPPAELYPPGFPVLHKGHATNLFFLLVEIIIRALRFHGWWLGSSWAFGDKLLRPVYDRSLGMWLVLLVLRAWLHQACSVAAGIQYHYDGDMETLGWKYVLLSMVC</sequence>
<comment type="caution">
    <text evidence="1">The sequence shown here is derived from an EMBL/GenBank/DDBJ whole genome shotgun (WGS) entry which is preliminary data.</text>
</comment>
<name>A0ABR1SYX9_9PEZI</name>
<dbReference type="Proteomes" id="UP001444661">
    <property type="component" value="Unassembled WGS sequence"/>
</dbReference>
<accession>A0ABR1SYX9</accession>
<protein>
    <submittedName>
        <fullName evidence="1">Uncharacterized protein</fullName>
    </submittedName>
</protein>
<reference evidence="1 2" key="1">
    <citation type="submission" date="2023-01" db="EMBL/GenBank/DDBJ databases">
        <title>Analysis of 21 Apiospora genomes using comparative genomics revels a genus with tremendous synthesis potential of carbohydrate active enzymes and secondary metabolites.</title>
        <authorList>
            <person name="Sorensen T."/>
        </authorList>
    </citation>
    <scope>NUCLEOTIDE SEQUENCE [LARGE SCALE GENOMIC DNA]</scope>
    <source>
        <strain evidence="1 2">CBS 33761</strain>
    </source>
</reference>
<evidence type="ECO:0000313" key="2">
    <source>
        <dbReference type="Proteomes" id="UP001444661"/>
    </source>
</evidence>